<dbReference type="Proteomes" id="UP001228139">
    <property type="component" value="Chromosome"/>
</dbReference>
<evidence type="ECO:0000313" key="2">
    <source>
        <dbReference type="EMBL" id="WLS78414.1"/>
    </source>
</evidence>
<name>A0AA50DI59_9GAMM</name>
<dbReference type="GO" id="GO:0050532">
    <property type="term" value="F:2-phosphosulfolactate phosphatase activity"/>
    <property type="evidence" value="ECO:0007669"/>
    <property type="project" value="InterPro"/>
</dbReference>
<dbReference type="SUPFAM" id="SSF142823">
    <property type="entry name" value="ComB-like"/>
    <property type="match status" value="1"/>
</dbReference>
<dbReference type="InterPro" id="IPR036702">
    <property type="entry name" value="ComB-like_sf"/>
</dbReference>
<dbReference type="GO" id="GO:0000287">
    <property type="term" value="F:magnesium ion binding"/>
    <property type="evidence" value="ECO:0007669"/>
    <property type="project" value="InterPro"/>
</dbReference>
<dbReference type="EMBL" id="CP132353">
    <property type="protein sequence ID" value="WLS78414.1"/>
    <property type="molecule type" value="Genomic_DNA"/>
</dbReference>
<dbReference type="Gene3D" id="3.90.1560.10">
    <property type="entry name" value="ComB-like"/>
    <property type="match status" value="1"/>
</dbReference>
<proteinExistence type="predicted"/>
<dbReference type="InterPro" id="IPR005238">
    <property type="entry name" value="ComB-like"/>
</dbReference>
<protein>
    <recommendedName>
        <fullName evidence="1">Probable 2-phosphosulfolactate phosphatase</fullName>
    </recommendedName>
</protein>
<dbReference type="Pfam" id="PF04029">
    <property type="entry name" value="2-ph_phosp"/>
    <property type="match status" value="1"/>
</dbReference>
<keyword evidence="3" id="KW-1185">Reference proteome</keyword>
<accession>A0AA50DI59</accession>
<evidence type="ECO:0000313" key="3">
    <source>
        <dbReference type="Proteomes" id="UP001228139"/>
    </source>
</evidence>
<evidence type="ECO:0000256" key="1">
    <source>
        <dbReference type="ARBA" id="ARBA00021948"/>
    </source>
</evidence>
<dbReference type="RefSeq" id="WP_306208258.1">
    <property type="nucleotide sequence ID" value="NZ_CP132353.1"/>
</dbReference>
<reference evidence="2 3" key="1">
    <citation type="submission" date="2023-07" db="EMBL/GenBank/DDBJ databases">
        <title>Pathogenic bacteria of pear tree diseases.</title>
        <authorList>
            <person name="Zhang Z."/>
            <person name="He L."/>
            <person name="Huang R."/>
        </authorList>
    </citation>
    <scope>NUCLEOTIDE SEQUENCE [LARGE SCALE GENOMIC DNA]</scope>
    <source>
        <strain evidence="2 3">DE2</strain>
    </source>
</reference>
<dbReference type="AlphaFoldDB" id="A0AA50DI59"/>
<organism evidence="2 3">
    <name type="scientific">Erwinia pyri</name>
    <dbReference type="NCBI Taxonomy" id="3062598"/>
    <lineage>
        <taxon>Bacteria</taxon>
        <taxon>Pseudomonadati</taxon>
        <taxon>Pseudomonadota</taxon>
        <taxon>Gammaproteobacteria</taxon>
        <taxon>Enterobacterales</taxon>
        <taxon>Erwiniaceae</taxon>
        <taxon>Erwinia</taxon>
    </lineage>
</organism>
<gene>
    <name evidence="2" type="ORF">Q3V30_18445</name>
</gene>
<dbReference type="KEGG" id="epi:Q3V30_18445"/>
<sequence length="258" mass="28317">MEWYSQQGFEVRLEWSLSAVDYLADETDCVIVVDVMSFSTCVSLAVDNGAHIYPYPWKDESALEYGISMGVNTASFDRRFSGKGYSLSPLSIQNIKKGESLVLPSPNGSTISFRAKEAGIAVFSGCFRNISATARACSAFKRILVIPCGERWPDGSLRPAIEDYVAAGGITEALGRKSLSPEALTALAAYRYHQEHHLSLLHNCASAAELRLRGFEEDIALSLEVDAGKLECRMYGNFYSSGQKDPEHPPRSLPNPFS</sequence>